<keyword evidence="4 12" id="KW-0732">Signal</keyword>
<dbReference type="Proteomes" id="UP000261640">
    <property type="component" value="Unplaced"/>
</dbReference>
<dbReference type="GeneTree" id="ENSGT00940000155603"/>
<feature type="region of interest" description="Disordered" evidence="10">
    <location>
        <begin position="33"/>
        <end position="59"/>
    </location>
</feature>
<evidence type="ECO:0000256" key="9">
    <source>
        <dbReference type="ARBA" id="ARBA00023180"/>
    </source>
</evidence>
<accession>A0A3Q3KXG9</accession>
<dbReference type="SUPFAM" id="SSF49265">
    <property type="entry name" value="Fibronectin type III"/>
    <property type="match status" value="2"/>
</dbReference>
<evidence type="ECO:0000256" key="6">
    <source>
        <dbReference type="ARBA" id="ARBA00022989"/>
    </source>
</evidence>
<keyword evidence="8" id="KW-0675">Receptor</keyword>
<feature type="signal peptide" evidence="12">
    <location>
        <begin position="1"/>
        <end position="19"/>
    </location>
</feature>
<keyword evidence="7 11" id="KW-0472">Membrane</keyword>
<evidence type="ECO:0000256" key="11">
    <source>
        <dbReference type="SAM" id="Phobius"/>
    </source>
</evidence>
<name>A0A3Q3KXG9_9TELE</name>
<keyword evidence="3 11" id="KW-0812">Transmembrane</keyword>
<dbReference type="InParanoid" id="A0A3Q3KXG9"/>
<evidence type="ECO:0000256" key="3">
    <source>
        <dbReference type="ARBA" id="ARBA00022692"/>
    </source>
</evidence>
<organism evidence="14 15">
    <name type="scientific">Mastacembelus armatus</name>
    <name type="common">zig-zag eel</name>
    <dbReference type="NCBI Taxonomy" id="205130"/>
    <lineage>
        <taxon>Eukaryota</taxon>
        <taxon>Metazoa</taxon>
        <taxon>Chordata</taxon>
        <taxon>Craniata</taxon>
        <taxon>Vertebrata</taxon>
        <taxon>Euteleostomi</taxon>
        <taxon>Actinopterygii</taxon>
        <taxon>Neopterygii</taxon>
        <taxon>Teleostei</taxon>
        <taxon>Neoteleostei</taxon>
        <taxon>Acanthomorphata</taxon>
        <taxon>Anabantaria</taxon>
        <taxon>Synbranchiformes</taxon>
        <taxon>Mastacembelidae</taxon>
        <taxon>Mastacembelus</taxon>
    </lineage>
</organism>
<evidence type="ECO:0000256" key="5">
    <source>
        <dbReference type="ARBA" id="ARBA00022737"/>
    </source>
</evidence>
<dbReference type="PANTHER" id="PTHR48423">
    <property type="entry name" value="INTERLEUKIN-27 RECEPTOR SUBUNIT ALPHA"/>
    <property type="match status" value="1"/>
</dbReference>
<comment type="similarity">
    <text evidence="2">Belongs to the type I cytokine receptor family. Type 2 subfamily.</text>
</comment>
<dbReference type="CDD" id="cd00063">
    <property type="entry name" value="FN3"/>
    <property type="match status" value="1"/>
</dbReference>
<dbReference type="InterPro" id="IPR013783">
    <property type="entry name" value="Ig-like_fold"/>
</dbReference>
<feature type="chain" id="PRO_5018526851" evidence="12">
    <location>
        <begin position="20"/>
        <end position="909"/>
    </location>
</feature>
<dbReference type="InterPro" id="IPR036116">
    <property type="entry name" value="FN3_sf"/>
</dbReference>
<dbReference type="SMART" id="SM00060">
    <property type="entry name" value="FN3"/>
    <property type="match status" value="3"/>
</dbReference>
<dbReference type="AlphaFoldDB" id="A0A3Q3KXG9"/>
<evidence type="ECO:0000256" key="8">
    <source>
        <dbReference type="ARBA" id="ARBA00023170"/>
    </source>
</evidence>
<reference evidence="14" key="2">
    <citation type="submission" date="2025-09" db="UniProtKB">
        <authorList>
            <consortium name="Ensembl"/>
        </authorList>
    </citation>
    <scope>IDENTIFICATION</scope>
</reference>
<protein>
    <submittedName>
        <fullName evidence="14">Interleukin-31 receptor subunit alpha-like</fullName>
    </submittedName>
</protein>
<dbReference type="InterPro" id="IPR052672">
    <property type="entry name" value="Type1_Cytokine_Rcpt_Type2"/>
</dbReference>
<keyword evidence="6 11" id="KW-1133">Transmembrane helix</keyword>
<dbReference type="STRING" id="205130.ENSMAMP00000006007"/>
<feature type="region of interest" description="Disordered" evidence="10">
    <location>
        <begin position="77"/>
        <end position="105"/>
    </location>
</feature>
<keyword evidence="15" id="KW-1185">Reference proteome</keyword>
<evidence type="ECO:0000256" key="12">
    <source>
        <dbReference type="SAM" id="SignalP"/>
    </source>
</evidence>
<sequence length="909" mass="101560">MFDDHLPLLWSRLVLDVLGRLLGAALVPTGHDHPGTELQQLPGQGLSDTAVGPSHDDRLSSHRVGWIPEQAHGFLWGEQTPKEEQESTTDNRGNEHRSGHGHEDRTQVLSLGSGYRIKEMFSFLVLFILVVIPIDCKGQQAKTCNVVPKDQYIELGTDTEMRCQTSCVSGKIFWTLNNRPINESLSKTINSSLTVLSLRSFSHHSAILQCHSADTQQVLGGTTIKTYTKPNKLSCFLHYKDEDFNSIQIHQSDIIPQLFTCNWEHQINSSLKINYTVLYSSWMRPTPTEVCSSPVNNCTTEDIDLSGKIHFIGNATVIVRAKTTAWEAYSDPYEFDYDNIMKMTQPKVTVTAFSGHLLVEWTRSPFNAKCHCQVKYNKAVSDGTPEVRNKTLSAKKNGKDIIEEVESCTTYKITVRCAIENAPWSDWSKEMTVLTKLKKSDVMLHLWRKVAEPQKNKSRKILTMWREIPSTCQGTFTYTIKHPLCNDCMTGVNGLPAQCGNSACEVFVNQDAHRINLTVFQNEILLAEESVHVPAIGDSLPQVTDIQTSTTKGAILVSWEAPVQPVSGYMIDWTHNGKQYYWKESKYTNTTLLDLLDKKPYNITVTPLFDDKTGHGARALQICSRVGEPGNITIGVEAKDKSAVISWNTMSQEECSGAVINYTVFYGTQKGPMLNVTVDSTKQDIYLKDLNPDTQYSIYIKATALTGTTKSSERLFKTKRFDPRLLTALSVCGSIVIVLVLSLGLCCAIQWKKFREKPVPNPGLSSVALWLSPSHHKGMCNFRPFSNPSESHCDQVYTEETQRMSISPLATDCTPANSQTDEYTDPAIVLALDVHQEKPVALVETHDLSSPGEATSLLSSGHNLLTPYRSQSSVETPAKYSKHVPGKQLEKTAVTVYITLDMFEQDQSR</sequence>
<dbReference type="GO" id="GO:0005886">
    <property type="term" value="C:plasma membrane"/>
    <property type="evidence" value="ECO:0007669"/>
    <property type="project" value="UniProtKB-ARBA"/>
</dbReference>
<dbReference type="PANTHER" id="PTHR48423:SF1">
    <property type="entry name" value="INTERLEUKIN-27 RECEPTOR SUBUNIT ALPHA"/>
    <property type="match status" value="1"/>
</dbReference>
<evidence type="ECO:0000256" key="1">
    <source>
        <dbReference type="ARBA" id="ARBA00004479"/>
    </source>
</evidence>
<dbReference type="PROSITE" id="PS50853">
    <property type="entry name" value="FN3"/>
    <property type="match status" value="1"/>
</dbReference>
<dbReference type="Gene3D" id="2.60.40.10">
    <property type="entry name" value="Immunoglobulins"/>
    <property type="match status" value="5"/>
</dbReference>
<evidence type="ECO:0000256" key="7">
    <source>
        <dbReference type="ARBA" id="ARBA00023136"/>
    </source>
</evidence>
<feature type="domain" description="Fibronectin type-III" evidence="13">
    <location>
        <begin position="628"/>
        <end position="721"/>
    </location>
</feature>
<keyword evidence="5" id="KW-0677">Repeat</keyword>
<evidence type="ECO:0000256" key="10">
    <source>
        <dbReference type="SAM" id="MobiDB-lite"/>
    </source>
</evidence>
<dbReference type="Ensembl" id="ENSMAMT00000006180.2">
    <property type="protein sequence ID" value="ENSMAMP00000006007.1"/>
    <property type="gene ID" value="ENSMAMG00000004100.2"/>
</dbReference>
<dbReference type="Pfam" id="PF00041">
    <property type="entry name" value="fn3"/>
    <property type="match status" value="1"/>
</dbReference>
<evidence type="ECO:0000256" key="2">
    <source>
        <dbReference type="ARBA" id="ARBA00008921"/>
    </source>
</evidence>
<keyword evidence="9" id="KW-0325">Glycoprotein</keyword>
<feature type="compositionally biased region" description="Basic and acidic residues" evidence="10">
    <location>
        <begin position="92"/>
        <end position="105"/>
    </location>
</feature>
<feature type="transmembrane region" description="Helical" evidence="11">
    <location>
        <begin position="725"/>
        <end position="749"/>
    </location>
</feature>
<evidence type="ECO:0000313" key="14">
    <source>
        <dbReference type="Ensembl" id="ENSMAMP00000006007.1"/>
    </source>
</evidence>
<comment type="subcellular location">
    <subcellularLocation>
        <location evidence="1">Membrane</location>
        <topology evidence="1">Single-pass type I membrane protein</topology>
    </subcellularLocation>
</comment>
<dbReference type="InterPro" id="IPR003961">
    <property type="entry name" value="FN3_dom"/>
</dbReference>
<proteinExistence type="inferred from homology"/>
<evidence type="ECO:0000256" key="4">
    <source>
        <dbReference type="ARBA" id="ARBA00022729"/>
    </source>
</evidence>
<evidence type="ECO:0000259" key="13">
    <source>
        <dbReference type="PROSITE" id="PS50853"/>
    </source>
</evidence>
<evidence type="ECO:0000313" key="15">
    <source>
        <dbReference type="Proteomes" id="UP000261640"/>
    </source>
</evidence>
<reference evidence="14" key="1">
    <citation type="submission" date="2025-08" db="UniProtKB">
        <authorList>
            <consortium name="Ensembl"/>
        </authorList>
    </citation>
    <scope>IDENTIFICATION</scope>
</reference>